<dbReference type="RefSeq" id="WP_052546430.1">
    <property type="nucleotide sequence ID" value="NZ_JMCC02000006.1"/>
</dbReference>
<dbReference type="AlphaFoldDB" id="A0A0C2D797"/>
<comment type="caution">
    <text evidence="9">The sequence shown here is derived from an EMBL/GenBank/DDBJ whole genome shotgun (WGS) entry which is preliminary data.</text>
</comment>
<keyword evidence="7 8" id="KW-0472">Membrane</keyword>
<dbReference type="InterPro" id="IPR052017">
    <property type="entry name" value="TSUP"/>
</dbReference>
<dbReference type="Proteomes" id="UP000031599">
    <property type="component" value="Unassembled WGS sequence"/>
</dbReference>
<evidence type="ECO:0000256" key="4">
    <source>
        <dbReference type="ARBA" id="ARBA00022475"/>
    </source>
</evidence>
<evidence type="ECO:0000256" key="6">
    <source>
        <dbReference type="ARBA" id="ARBA00022989"/>
    </source>
</evidence>
<evidence type="ECO:0000256" key="5">
    <source>
        <dbReference type="ARBA" id="ARBA00022692"/>
    </source>
</evidence>
<reference evidence="9 10" key="1">
    <citation type="submission" date="2014-12" db="EMBL/GenBank/DDBJ databases">
        <title>Genome assembly of Enhygromyxa salina DSM 15201.</title>
        <authorList>
            <person name="Sharma G."/>
            <person name="Subramanian S."/>
        </authorList>
    </citation>
    <scope>NUCLEOTIDE SEQUENCE [LARGE SCALE GENOMIC DNA]</scope>
    <source>
        <strain evidence="9 10">DSM 15201</strain>
    </source>
</reference>
<comment type="similarity">
    <text evidence="2 8">Belongs to the 4-toluene sulfonate uptake permease (TSUP) (TC 2.A.102) family.</text>
</comment>
<evidence type="ECO:0000256" key="1">
    <source>
        <dbReference type="ARBA" id="ARBA00004651"/>
    </source>
</evidence>
<comment type="subcellular location">
    <subcellularLocation>
        <location evidence="1 8">Cell membrane</location>
        <topology evidence="1 8">Multi-pass membrane protein</topology>
    </subcellularLocation>
</comment>
<feature type="transmembrane region" description="Helical" evidence="8">
    <location>
        <begin position="178"/>
        <end position="197"/>
    </location>
</feature>
<sequence>MAPTLITAVLGVILIAMLLRAVFGFGDAMFAIPLLSALIGLERGAPVLALAGTAIALLLLRERPEAIEKGTVIRLLLGAVAGVPVGLYVLVALPPIWAHWGLAALLLGFGGWRLLSLARPRAAARPDAATEQVGAPAWARDLAFGLLTGASSAAFDIAGPPLLAYAALRGWSSEAVRINFQALFLPLGLVTIAGHGLAGLWTIEVLTLAGLALPMMLLGYVLGPRLRARIQARFGEHAGQRVLLAVILGLGVFQLITALT</sequence>
<feature type="transmembrane region" description="Helical" evidence="8">
    <location>
        <begin position="203"/>
        <end position="222"/>
    </location>
</feature>
<feature type="transmembrane region" description="Helical" evidence="8">
    <location>
        <begin position="34"/>
        <end position="60"/>
    </location>
</feature>
<evidence type="ECO:0000313" key="9">
    <source>
        <dbReference type="EMBL" id="KIG19036.1"/>
    </source>
</evidence>
<keyword evidence="4 8" id="KW-1003">Cell membrane</keyword>
<evidence type="ECO:0000256" key="8">
    <source>
        <dbReference type="RuleBase" id="RU363041"/>
    </source>
</evidence>
<keyword evidence="3" id="KW-0813">Transport</keyword>
<dbReference type="InterPro" id="IPR002781">
    <property type="entry name" value="TM_pro_TauE-like"/>
</dbReference>
<organism evidence="9 10">
    <name type="scientific">Enhygromyxa salina</name>
    <dbReference type="NCBI Taxonomy" id="215803"/>
    <lineage>
        <taxon>Bacteria</taxon>
        <taxon>Pseudomonadati</taxon>
        <taxon>Myxococcota</taxon>
        <taxon>Polyangia</taxon>
        <taxon>Nannocystales</taxon>
        <taxon>Nannocystaceae</taxon>
        <taxon>Enhygromyxa</taxon>
    </lineage>
</organism>
<evidence type="ECO:0000256" key="3">
    <source>
        <dbReference type="ARBA" id="ARBA00022448"/>
    </source>
</evidence>
<accession>A0A0C2D797</accession>
<evidence type="ECO:0000313" key="10">
    <source>
        <dbReference type="Proteomes" id="UP000031599"/>
    </source>
</evidence>
<name>A0A0C2D797_9BACT</name>
<dbReference type="PANTHER" id="PTHR30269:SF37">
    <property type="entry name" value="MEMBRANE TRANSPORTER PROTEIN"/>
    <property type="match status" value="1"/>
</dbReference>
<dbReference type="Pfam" id="PF01925">
    <property type="entry name" value="TauE"/>
    <property type="match status" value="1"/>
</dbReference>
<protein>
    <recommendedName>
        <fullName evidence="8">Probable membrane transporter protein</fullName>
    </recommendedName>
</protein>
<feature type="transmembrane region" description="Helical" evidence="8">
    <location>
        <begin position="72"/>
        <end position="91"/>
    </location>
</feature>
<dbReference type="PANTHER" id="PTHR30269">
    <property type="entry name" value="TRANSMEMBRANE PROTEIN YFCA"/>
    <property type="match status" value="1"/>
</dbReference>
<feature type="transmembrane region" description="Helical" evidence="8">
    <location>
        <begin position="97"/>
        <end position="115"/>
    </location>
</feature>
<evidence type="ECO:0000256" key="2">
    <source>
        <dbReference type="ARBA" id="ARBA00009142"/>
    </source>
</evidence>
<proteinExistence type="inferred from homology"/>
<dbReference type="EMBL" id="JMCC02000006">
    <property type="protein sequence ID" value="KIG19036.1"/>
    <property type="molecule type" value="Genomic_DNA"/>
</dbReference>
<keyword evidence="5 8" id="KW-0812">Transmembrane</keyword>
<keyword evidence="6 8" id="KW-1133">Transmembrane helix</keyword>
<feature type="transmembrane region" description="Helical" evidence="8">
    <location>
        <begin position="242"/>
        <end position="259"/>
    </location>
</feature>
<evidence type="ECO:0000256" key="7">
    <source>
        <dbReference type="ARBA" id="ARBA00023136"/>
    </source>
</evidence>
<gene>
    <name evidence="9" type="ORF">DB30_05940</name>
</gene>
<dbReference type="GO" id="GO:0005886">
    <property type="term" value="C:plasma membrane"/>
    <property type="evidence" value="ECO:0007669"/>
    <property type="project" value="UniProtKB-SubCell"/>
</dbReference>